<name>A0A7J5XAG2_DISMA</name>
<feature type="region of interest" description="Disordered" evidence="1">
    <location>
        <begin position="1"/>
        <end position="104"/>
    </location>
</feature>
<protein>
    <submittedName>
        <fullName evidence="2">Uncharacterized protein</fullName>
    </submittedName>
</protein>
<proteinExistence type="predicted"/>
<keyword evidence="3" id="KW-1185">Reference proteome</keyword>
<evidence type="ECO:0000313" key="3">
    <source>
        <dbReference type="Proteomes" id="UP000518266"/>
    </source>
</evidence>
<evidence type="ECO:0000313" key="2">
    <source>
        <dbReference type="EMBL" id="KAF3833398.1"/>
    </source>
</evidence>
<reference evidence="2 3" key="1">
    <citation type="submission" date="2020-03" db="EMBL/GenBank/DDBJ databases">
        <title>Dissostichus mawsoni Genome sequencing and assembly.</title>
        <authorList>
            <person name="Park H."/>
        </authorList>
    </citation>
    <scope>NUCLEOTIDE SEQUENCE [LARGE SCALE GENOMIC DNA]</scope>
    <source>
        <strain evidence="2">DM0001</strain>
        <tissue evidence="2">Muscle</tissue>
    </source>
</reference>
<organism evidence="2 3">
    <name type="scientific">Dissostichus mawsoni</name>
    <name type="common">Antarctic cod</name>
    <dbReference type="NCBI Taxonomy" id="36200"/>
    <lineage>
        <taxon>Eukaryota</taxon>
        <taxon>Metazoa</taxon>
        <taxon>Chordata</taxon>
        <taxon>Craniata</taxon>
        <taxon>Vertebrata</taxon>
        <taxon>Euteleostomi</taxon>
        <taxon>Actinopterygii</taxon>
        <taxon>Neopterygii</taxon>
        <taxon>Teleostei</taxon>
        <taxon>Neoteleostei</taxon>
        <taxon>Acanthomorphata</taxon>
        <taxon>Eupercaria</taxon>
        <taxon>Perciformes</taxon>
        <taxon>Notothenioidei</taxon>
        <taxon>Nototheniidae</taxon>
        <taxon>Dissostichus</taxon>
    </lineage>
</organism>
<feature type="compositionally biased region" description="Basic and acidic residues" evidence="1">
    <location>
        <begin position="32"/>
        <end position="56"/>
    </location>
</feature>
<accession>A0A7J5XAG2</accession>
<dbReference type="EMBL" id="JAAKFY010000026">
    <property type="protein sequence ID" value="KAF3833398.1"/>
    <property type="molecule type" value="Genomic_DNA"/>
</dbReference>
<sequence>MLMVVPVPRGAGEAHHGRRGSAGSRGSSVGQRDLRGPVEGHGGEHSAEPSEKHPDAAQRALNAPQRALNAPQRALNAPPPQKQPLLTLNAPPGRPPLLTLNAPQGRPPLLTLNAPRLLQGPWQRTTLFVQLLDFAPGLRSWTSGLRSADRKSRSYVFFLLTKGSRDAPVNSKGSRDAPVNSKGSRDAPVNSKGSRDAPVNSKGSWESSVPSFIIIKEI</sequence>
<evidence type="ECO:0000256" key="1">
    <source>
        <dbReference type="SAM" id="MobiDB-lite"/>
    </source>
</evidence>
<gene>
    <name evidence="2" type="ORF">F7725_024602</name>
</gene>
<comment type="caution">
    <text evidence="2">The sequence shown here is derived from an EMBL/GenBank/DDBJ whole genome shotgun (WGS) entry which is preliminary data.</text>
</comment>
<dbReference type="AlphaFoldDB" id="A0A7J5XAG2"/>
<feature type="region of interest" description="Disordered" evidence="1">
    <location>
        <begin position="167"/>
        <end position="207"/>
    </location>
</feature>
<dbReference type="Proteomes" id="UP000518266">
    <property type="component" value="Unassembled WGS sequence"/>
</dbReference>
<feature type="compositionally biased region" description="Low complexity" evidence="1">
    <location>
        <begin position="21"/>
        <end position="31"/>
    </location>
</feature>